<dbReference type="GeneTree" id="ENSGT00390000006223"/>
<dbReference type="GO" id="GO:0032367">
    <property type="term" value="P:intracellular cholesterol transport"/>
    <property type="evidence" value="ECO:0000318"/>
    <property type="project" value="GO_Central"/>
</dbReference>
<keyword evidence="6" id="KW-1015">Disulfide bond</keyword>
<feature type="region of interest" description="Disordered" evidence="10">
    <location>
        <begin position="1"/>
        <end position="22"/>
    </location>
</feature>
<dbReference type="Bgee" id="ENSMODG00000006270">
    <property type="expression patterns" value="Expressed in lung and 20 other cell types or tissues"/>
</dbReference>
<evidence type="ECO:0000256" key="3">
    <source>
        <dbReference type="ARBA" id="ARBA00021477"/>
    </source>
</evidence>
<dbReference type="PANTHER" id="PTHR11306:SF68">
    <property type="entry name" value="NPC INTRACELLULAR CHOLESTEROL TRANSPORTER 2"/>
    <property type="match status" value="1"/>
</dbReference>
<dbReference type="PANTHER" id="PTHR11306">
    <property type="entry name" value="NIEMANN PICK TYPE C2 PROTEIN NPC2-RELATED"/>
    <property type="match status" value="1"/>
</dbReference>
<dbReference type="GO" id="GO:0005576">
    <property type="term" value="C:extracellular region"/>
    <property type="evidence" value="ECO:0007669"/>
    <property type="project" value="UniProtKB-SubCell"/>
</dbReference>
<dbReference type="InterPro" id="IPR003172">
    <property type="entry name" value="ML_dom"/>
</dbReference>
<dbReference type="InterPro" id="IPR039670">
    <property type="entry name" value="NPC2-like"/>
</dbReference>
<evidence type="ECO:0000256" key="6">
    <source>
        <dbReference type="ARBA" id="ARBA00023157"/>
    </source>
</evidence>
<dbReference type="Gene3D" id="2.60.40.770">
    <property type="match status" value="1"/>
</dbReference>
<evidence type="ECO:0000256" key="8">
    <source>
        <dbReference type="ARBA" id="ARBA00045538"/>
    </source>
</evidence>
<dbReference type="GO" id="GO:0033344">
    <property type="term" value="P:cholesterol efflux"/>
    <property type="evidence" value="ECO:0000318"/>
    <property type="project" value="GO_Central"/>
</dbReference>
<evidence type="ECO:0000256" key="1">
    <source>
        <dbReference type="ARBA" id="ARBA00004613"/>
    </source>
</evidence>
<dbReference type="Ensembl" id="ENSMODT00000085045.1">
    <property type="protein sequence ID" value="ENSMODP00000053355.1"/>
    <property type="gene ID" value="ENSMODG00000006270.4"/>
</dbReference>
<evidence type="ECO:0000256" key="5">
    <source>
        <dbReference type="ARBA" id="ARBA00022729"/>
    </source>
</evidence>
<dbReference type="CDD" id="cd00916">
    <property type="entry name" value="Npc2_like"/>
    <property type="match status" value="1"/>
</dbReference>
<dbReference type="FunCoup" id="A0A5F8H0F3">
    <property type="interactions" value="617"/>
</dbReference>
<name>A0A5F8H0F3_MONDO</name>
<evidence type="ECO:0000313" key="12">
    <source>
        <dbReference type="Ensembl" id="ENSMODP00000053355.1"/>
    </source>
</evidence>
<dbReference type="InterPro" id="IPR033916">
    <property type="entry name" value="ML_Npc2-like"/>
</dbReference>
<dbReference type="STRING" id="13616.ENSMODP00000053355"/>
<comment type="subunit">
    <text evidence="9">Interacts with NPC1 (via the second lumenal domain) in a cholestrol-dependent manner. Interacts with NUS1/NgBR, the interaction stabilizes NCP2 and regulates cholesterol trafficking. Interacts with DHDDS. Interacts with NEDD4L (via C2 domain). Interacts with NPC1L1.</text>
</comment>
<evidence type="ECO:0000256" key="4">
    <source>
        <dbReference type="ARBA" id="ARBA00022525"/>
    </source>
</evidence>
<dbReference type="Pfam" id="PF02221">
    <property type="entry name" value="E1_DerP2_DerF2"/>
    <property type="match status" value="1"/>
</dbReference>
<accession>A0A5F8H0F3</accession>
<sequence>MREGPPWDGGQKEAPPPPTPPQSYLDAAFCEVNLTFIGLGARGLEASRGGVAMASFSISVLLLLALGVTALAEPVRFLDCGSQVGKIEEVDVIPCSTQPCKLHKGESYSVNVTFVSGVPSQNSTALVHGILMGIEVPFPIPQPDGCKCGINCPIEKGKTYSYLNKLPVKSEYPKMKLVVKWTLLDDKKNTLFCWEIPIEIVVLPYASRPLSLQHQKLPQHQEPGECRCGLFISMGRLTSGKAEMSKMLPRIQFQTVVDVGGILNL</sequence>
<dbReference type="InParanoid" id="A0A5F8H0F3"/>
<evidence type="ECO:0000313" key="13">
    <source>
        <dbReference type="Proteomes" id="UP000002280"/>
    </source>
</evidence>
<evidence type="ECO:0000256" key="7">
    <source>
        <dbReference type="ARBA" id="ARBA00032516"/>
    </source>
</evidence>
<evidence type="ECO:0000256" key="9">
    <source>
        <dbReference type="ARBA" id="ARBA00046531"/>
    </source>
</evidence>
<comment type="subcellular location">
    <subcellularLocation>
        <location evidence="1">Secreted</location>
    </subcellularLocation>
</comment>
<keyword evidence="13" id="KW-1185">Reference proteome</keyword>
<reference evidence="12" key="3">
    <citation type="submission" date="2025-09" db="UniProtKB">
        <authorList>
            <consortium name="Ensembl"/>
        </authorList>
    </citation>
    <scope>IDENTIFICATION</scope>
</reference>
<protein>
    <recommendedName>
        <fullName evidence="3">NPC intracellular cholesterol transporter 2</fullName>
    </recommendedName>
    <alternativeName>
        <fullName evidence="7">Epididymal secretory protein E1</fullName>
    </alternativeName>
</protein>
<organism evidence="12 13">
    <name type="scientific">Monodelphis domestica</name>
    <name type="common">Gray short-tailed opossum</name>
    <dbReference type="NCBI Taxonomy" id="13616"/>
    <lineage>
        <taxon>Eukaryota</taxon>
        <taxon>Metazoa</taxon>
        <taxon>Chordata</taxon>
        <taxon>Craniata</taxon>
        <taxon>Vertebrata</taxon>
        <taxon>Euteleostomi</taxon>
        <taxon>Mammalia</taxon>
        <taxon>Metatheria</taxon>
        <taxon>Didelphimorphia</taxon>
        <taxon>Didelphidae</taxon>
        <taxon>Monodelphis</taxon>
    </lineage>
</organism>
<dbReference type="InterPro" id="IPR014756">
    <property type="entry name" value="Ig_E-set"/>
</dbReference>
<feature type="domain" description="MD-2-related lipid-recognition" evidence="11">
    <location>
        <begin position="77"/>
        <end position="198"/>
    </location>
</feature>
<dbReference type="SUPFAM" id="SSF81296">
    <property type="entry name" value="E set domains"/>
    <property type="match status" value="1"/>
</dbReference>
<keyword evidence="4" id="KW-0964">Secreted</keyword>
<dbReference type="AlphaFoldDB" id="A0A5F8H0F3"/>
<dbReference type="GO" id="GO:0015485">
    <property type="term" value="F:cholesterol binding"/>
    <property type="evidence" value="ECO:0000318"/>
    <property type="project" value="GO_Central"/>
</dbReference>
<comment type="similarity">
    <text evidence="2">Belongs to the NPC2 family.</text>
</comment>
<evidence type="ECO:0000259" key="11">
    <source>
        <dbReference type="SMART" id="SM00737"/>
    </source>
</evidence>
<comment type="function">
    <text evidence="8">Intracellular cholesterol transporter which acts in concert with NPC1 and plays an important role in the egress of cholesterol from the lysosomal compartment. Unesterified cholesterol that has been released from LDLs in the lumen of the late endosomes/lysosomes is transferred by NPC2 to the cholesterol-binding pocket in the N-terminal domain of NPC1. May bind and mobilize cholesterol that is associated with membranes. NPC2 binds cholesterol with a 1:1 stoichiometry. Can bind a variety of sterols, including lathosterol, desmosterol and the plant sterols stigmasterol and beta-sitosterol. The secreted form of NCP2 regulates biliary cholesterol secretion via stimulation of ABCG5/ABCG8-mediated cholesterol transport.</text>
</comment>
<reference evidence="12" key="2">
    <citation type="submission" date="2025-08" db="UniProtKB">
        <authorList>
            <consortium name="Ensembl"/>
        </authorList>
    </citation>
    <scope>IDENTIFICATION</scope>
</reference>
<dbReference type="Proteomes" id="UP000002280">
    <property type="component" value="Chromosome 1"/>
</dbReference>
<proteinExistence type="inferred from homology"/>
<reference evidence="12 13" key="1">
    <citation type="journal article" date="2007" name="Nature">
        <title>Genome of the marsupial Monodelphis domestica reveals innovation in non-coding sequences.</title>
        <authorList>
            <person name="Mikkelsen T.S."/>
            <person name="Wakefield M.J."/>
            <person name="Aken B."/>
            <person name="Amemiya C.T."/>
            <person name="Chang J.L."/>
            <person name="Duke S."/>
            <person name="Garber M."/>
            <person name="Gentles A.J."/>
            <person name="Goodstadt L."/>
            <person name="Heger A."/>
            <person name="Jurka J."/>
            <person name="Kamal M."/>
            <person name="Mauceli E."/>
            <person name="Searle S.M."/>
            <person name="Sharpe T."/>
            <person name="Baker M.L."/>
            <person name="Batzer M.A."/>
            <person name="Benos P.V."/>
            <person name="Belov K."/>
            <person name="Clamp M."/>
            <person name="Cook A."/>
            <person name="Cuff J."/>
            <person name="Das R."/>
            <person name="Davidow L."/>
            <person name="Deakin J.E."/>
            <person name="Fazzari M.J."/>
            <person name="Glass J.L."/>
            <person name="Grabherr M."/>
            <person name="Greally J.M."/>
            <person name="Gu W."/>
            <person name="Hore T.A."/>
            <person name="Huttley G.A."/>
            <person name="Kleber M."/>
            <person name="Jirtle R.L."/>
            <person name="Koina E."/>
            <person name="Lee J.T."/>
            <person name="Mahony S."/>
            <person name="Marra M.A."/>
            <person name="Miller R.D."/>
            <person name="Nicholls R.D."/>
            <person name="Oda M."/>
            <person name="Papenfuss A.T."/>
            <person name="Parra Z.E."/>
            <person name="Pollock D.D."/>
            <person name="Ray D.A."/>
            <person name="Schein J.E."/>
            <person name="Speed T.P."/>
            <person name="Thompson K."/>
            <person name="VandeBerg J.L."/>
            <person name="Wade C.M."/>
            <person name="Walker J.A."/>
            <person name="Waters P.D."/>
            <person name="Webber C."/>
            <person name="Weidman J.R."/>
            <person name="Xie X."/>
            <person name="Zody M.C."/>
            <person name="Baldwin J."/>
            <person name="Abdouelleil A."/>
            <person name="Abdulkadir J."/>
            <person name="Abebe A."/>
            <person name="Abera B."/>
            <person name="Abreu J."/>
            <person name="Acer S.C."/>
            <person name="Aftuck L."/>
            <person name="Alexander A."/>
            <person name="An P."/>
            <person name="Anderson E."/>
            <person name="Anderson S."/>
            <person name="Arachi H."/>
            <person name="Azer M."/>
            <person name="Bachantsang P."/>
            <person name="Barry A."/>
            <person name="Bayul T."/>
            <person name="Berlin A."/>
            <person name="Bessette D."/>
            <person name="Bloom T."/>
            <person name="Bloom T."/>
            <person name="Boguslavskiy L."/>
            <person name="Bonnet C."/>
            <person name="Boukhgalter B."/>
            <person name="Bourzgui I."/>
            <person name="Brown A."/>
            <person name="Cahill P."/>
            <person name="Channer S."/>
            <person name="Cheshatsang Y."/>
            <person name="Chuda L."/>
            <person name="Citroen M."/>
            <person name="Collymore A."/>
            <person name="Cooke P."/>
            <person name="Costello M."/>
            <person name="D'Aco K."/>
            <person name="Daza R."/>
            <person name="De Haan G."/>
            <person name="DeGray S."/>
            <person name="DeMaso C."/>
            <person name="Dhargay N."/>
            <person name="Dooley K."/>
            <person name="Dooley E."/>
            <person name="Doricent M."/>
            <person name="Dorje P."/>
            <person name="Dorjee K."/>
            <person name="Dupes A."/>
            <person name="Elong R."/>
            <person name="Falk J."/>
            <person name="Farina A."/>
            <person name="Faro S."/>
            <person name="Ferguson D."/>
            <person name="Fisher S."/>
            <person name="Foley C.D."/>
            <person name="Franke A."/>
            <person name="Friedrich D."/>
            <person name="Gadbois L."/>
            <person name="Gearin G."/>
            <person name="Gearin C.R."/>
            <person name="Giannoukos G."/>
            <person name="Goode T."/>
            <person name="Graham J."/>
            <person name="Grandbois E."/>
            <person name="Grewal S."/>
            <person name="Gyaltsen K."/>
            <person name="Hafez N."/>
            <person name="Hagos B."/>
            <person name="Hall J."/>
            <person name="Henson C."/>
            <person name="Hollinger A."/>
            <person name="Honan T."/>
            <person name="Huard M.D."/>
            <person name="Hughes L."/>
            <person name="Hurhula B."/>
            <person name="Husby M.E."/>
            <person name="Kamat A."/>
            <person name="Kanga B."/>
            <person name="Kashin S."/>
            <person name="Khazanovich D."/>
            <person name="Kisner P."/>
            <person name="Lance K."/>
            <person name="Lara M."/>
            <person name="Lee W."/>
            <person name="Lennon N."/>
            <person name="Letendre F."/>
            <person name="LeVine R."/>
            <person name="Lipovsky A."/>
            <person name="Liu X."/>
            <person name="Liu J."/>
            <person name="Liu S."/>
            <person name="Lokyitsang T."/>
            <person name="Lokyitsang Y."/>
            <person name="Lubonja R."/>
            <person name="Lui A."/>
            <person name="MacDonald P."/>
            <person name="Magnisalis V."/>
            <person name="Maru K."/>
            <person name="Matthews C."/>
            <person name="McCusker W."/>
            <person name="McDonough S."/>
            <person name="Mehta T."/>
            <person name="Meldrim J."/>
            <person name="Meneus L."/>
            <person name="Mihai O."/>
            <person name="Mihalev A."/>
            <person name="Mihova T."/>
            <person name="Mittelman R."/>
            <person name="Mlenga V."/>
            <person name="Montmayeur A."/>
            <person name="Mulrain L."/>
            <person name="Navidi A."/>
            <person name="Naylor J."/>
            <person name="Negash T."/>
            <person name="Nguyen T."/>
            <person name="Nguyen N."/>
            <person name="Nicol R."/>
            <person name="Norbu C."/>
            <person name="Norbu N."/>
            <person name="Novod N."/>
            <person name="O'Neill B."/>
            <person name="Osman S."/>
            <person name="Markiewicz E."/>
            <person name="Oyono O.L."/>
            <person name="Patti C."/>
            <person name="Phunkhang P."/>
            <person name="Pierre F."/>
            <person name="Priest M."/>
            <person name="Raghuraman S."/>
            <person name="Rege F."/>
            <person name="Reyes R."/>
            <person name="Rise C."/>
            <person name="Rogov P."/>
            <person name="Ross K."/>
            <person name="Ryan E."/>
            <person name="Settipalli S."/>
            <person name="Shea T."/>
            <person name="Sherpa N."/>
            <person name="Shi L."/>
            <person name="Shih D."/>
            <person name="Sparrow T."/>
            <person name="Spaulding J."/>
            <person name="Stalker J."/>
            <person name="Stange-Thomann N."/>
            <person name="Stavropoulos S."/>
            <person name="Stone C."/>
            <person name="Strader C."/>
            <person name="Tesfaye S."/>
            <person name="Thomson T."/>
            <person name="Thoulutsang Y."/>
            <person name="Thoulutsang D."/>
            <person name="Topham K."/>
            <person name="Topping I."/>
            <person name="Tsamla T."/>
            <person name="Vassiliev H."/>
            <person name="Vo A."/>
            <person name="Wangchuk T."/>
            <person name="Wangdi T."/>
            <person name="Weiand M."/>
            <person name="Wilkinson J."/>
            <person name="Wilson A."/>
            <person name="Yadav S."/>
            <person name="Young G."/>
            <person name="Yu Q."/>
            <person name="Zembek L."/>
            <person name="Zhong D."/>
            <person name="Zimmer A."/>
            <person name="Zwirko Z."/>
            <person name="Jaffe D.B."/>
            <person name="Alvarez P."/>
            <person name="Brockman W."/>
            <person name="Butler J."/>
            <person name="Chin C."/>
            <person name="Gnerre S."/>
            <person name="MacCallum I."/>
            <person name="Graves J.A."/>
            <person name="Ponting C.P."/>
            <person name="Breen M."/>
            <person name="Samollow P.B."/>
            <person name="Lander E.S."/>
            <person name="Lindblad-Toh K."/>
        </authorList>
    </citation>
    <scope>NUCLEOTIDE SEQUENCE [LARGE SCALE GENOMIC DNA]</scope>
</reference>
<dbReference type="FunFam" id="2.60.40.770:FF:000001">
    <property type="entry name" value="NPC intracellular cholesterol transporter 2"/>
    <property type="match status" value="1"/>
</dbReference>
<evidence type="ECO:0000256" key="2">
    <source>
        <dbReference type="ARBA" id="ARBA00006370"/>
    </source>
</evidence>
<keyword evidence="5" id="KW-0732">Signal</keyword>
<evidence type="ECO:0000256" key="10">
    <source>
        <dbReference type="SAM" id="MobiDB-lite"/>
    </source>
</evidence>
<dbReference type="SMART" id="SM00737">
    <property type="entry name" value="ML"/>
    <property type="match status" value="1"/>
</dbReference>